<dbReference type="AlphaFoldDB" id="A0A3M6U7B5"/>
<evidence type="ECO:0000256" key="5">
    <source>
        <dbReference type="SAM" id="Phobius"/>
    </source>
</evidence>
<keyword evidence="4 5" id="KW-0472">Membrane</keyword>
<dbReference type="CDD" id="cd10431">
    <property type="entry name" value="GHITM"/>
    <property type="match status" value="1"/>
</dbReference>
<evidence type="ECO:0000256" key="3">
    <source>
        <dbReference type="ARBA" id="ARBA00022989"/>
    </source>
</evidence>
<protein>
    <recommendedName>
        <fullName evidence="8">Growth hormone-inducible transmembrane protein</fullName>
    </recommendedName>
</protein>
<dbReference type="PANTHER" id="PTHR23291">
    <property type="entry name" value="BAX INHIBITOR-RELATED"/>
    <property type="match status" value="1"/>
</dbReference>
<organism evidence="6 7">
    <name type="scientific">Pocillopora damicornis</name>
    <name type="common">Cauliflower coral</name>
    <name type="synonym">Millepora damicornis</name>
    <dbReference type="NCBI Taxonomy" id="46731"/>
    <lineage>
        <taxon>Eukaryota</taxon>
        <taxon>Metazoa</taxon>
        <taxon>Cnidaria</taxon>
        <taxon>Anthozoa</taxon>
        <taxon>Hexacorallia</taxon>
        <taxon>Scleractinia</taxon>
        <taxon>Astrocoeniina</taxon>
        <taxon>Pocilloporidae</taxon>
        <taxon>Pocillopora</taxon>
    </lineage>
</organism>
<evidence type="ECO:0000256" key="2">
    <source>
        <dbReference type="ARBA" id="ARBA00022692"/>
    </source>
</evidence>
<feature type="transmembrane region" description="Helical" evidence="5">
    <location>
        <begin position="531"/>
        <end position="553"/>
    </location>
</feature>
<dbReference type="InterPro" id="IPR035871">
    <property type="entry name" value="GHITM"/>
</dbReference>
<feature type="transmembrane region" description="Helical" evidence="5">
    <location>
        <begin position="371"/>
        <end position="390"/>
    </location>
</feature>
<feature type="transmembrane region" description="Helical" evidence="5">
    <location>
        <begin position="473"/>
        <end position="490"/>
    </location>
</feature>
<feature type="non-terminal residue" evidence="6">
    <location>
        <position position="583"/>
    </location>
</feature>
<evidence type="ECO:0008006" key="8">
    <source>
        <dbReference type="Google" id="ProtNLM"/>
    </source>
</evidence>
<dbReference type="STRING" id="46731.A0A3M6U7B5"/>
<dbReference type="OrthoDB" id="6285520at2759"/>
<feature type="transmembrane region" description="Helical" evidence="5">
    <location>
        <begin position="176"/>
        <end position="195"/>
    </location>
</feature>
<name>A0A3M6U7B5_POCDA</name>
<feature type="transmembrane region" description="Helical" evidence="5">
    <location>
        <begin position="440"/>
        <end position="461"/>
    </location>
</feature>
<keyword evidence="2 5" id="KW-0812">Transmembrane</keyword>
<feature type="transmembrane region" description="Helical" evidence="5">
    <location>
        <begin position="201"/>
        <end position="222"/>
    </location>
</feature>
<dbReference type="Pfam" id="PF01027">
    <property type="entry name" value="Bax1-I"/>
    <property type="match status" value="2"/>
</dbReference>
<comment type="subcellular location">
    <subcellularLocation>
        <location evidence="1">Membrane</location>
        <topology evidence="1">Multi-pass membrane protein</topology>
    </subcellularLocation>
</comment>
<evidence type="ECO:0000313" key="6">
    <source>
        <dbReference type="EMBL" id="RMX49439.1"/>
    </source>
</evidence>
<feature type="transmembrane region" description="Helical" evidence="5">
    <location>
        <begin position="234"/>
        <end position="253"/>
    </location>
</feature>
<accession>A0A3M6U7B5</accession>
<feature type="transmembrane region" description="Helical" evidence="5">
    <location>
        <begin position="259"/>
        <end position="279"/>
    </location>
</feature>
<feature type="transmembrane region" description="Helical" evidence="5">
    <location>
        <begin position="497"/>
        <end position="519"/>
    </location>
</feature>
<keyword evidence="7" id="KW-1185">Reference proteome</keyword>
<proteinExistence type="predicted"/>
<dbReference type="InterPro" id="IPR006214">
    <property type="entry name" value="Bax_inhibitor_1-related"/>
</dbReference>
<dbReference type="PANTHER" id="PTHR23291:SF112">
    <property type="entry name" value="GROWTH HORMONE-INDUCIBLE TRANSMEMBRANE PROTEIN"/>
    <property type="match status" value="1"/>
</dbReference>
<feature type="transmembrane region" description="Helical" evidence="5">
    <location>
        <begin position="114"/>
        <end position="131"/>
    </location>
</feature>
<evidence type="ECO:0000256" key="1">
    <source>
        <dbReference type="ARBA" id="ARBA00004141"/>
    </source>
</evidence>
<keyword evidence="3 5" id="KW-1133">Transmembrane helix</keyword>
<reference evidence="6 7" key="1">
    <citation type="journal article" date="2018" name="Sci. Rep.">
        <title>Comparative analysis of the Pocillopora damicornis genome highlights role of immune system in coral evolution.</title>
        <authorList>
            <person name="Cunning R."/>
            <person name="Bay R.A."/>
            <person name="Gillette P."/>
            <person name="Baker A.C."/>
            <person name="Traylor-Knowles N."/>
        </authorList>
    </citation>
    <scope>NUCLEOTIDE SEQUENCE [LARGE SCALE GENOMIC DNA]</scope>
    <source>
        <strain evidence="6">RSMAS</strain>
        <tissue evidence="6">Whole animal</tissue>
    </source>
</reference>
<feature type="transmembrane region" description="Helical" evidence="5">
    <location>
        <begin position="143"/>
        <end position="164"/>
    </location>
</feature>
<feature type="transmembrane region" description="Helical" evidence="5">
    <location>
        <begin position="410"/>
        <end position="428"/>
    </location>
</feature>
<gene>
    <name evidence="6" type="ORF">pdam_00013345</name>
</gene>
<dbReference type="GO" id="GO:0005743">
    <property type="term" value="C:mitochondrial inner membrane"/>
    <property type="evidence" value="ECO:0007669"/>
    <property type="project" value="TreeGrafter"/>
</dbReference>
<sequence length="583" mass="61482">MFTVRLAGRCSSAYFRTLSTFSLQNFSKSAGRFPGKRFKRYFQNETKAWRSWEGTSKAPGITAETTGRAVVGGAALFGVGALCYYGLGLSNEMGAIDRAMVWPQVVRDRVRSTYSYFAGSLAVTAVSAYVISQSRAVFTLMRASPWLVVGGGMIATIGSSILCMSLPYEAGLNAKHIAWVGHSALIGTLIAPLMLLGGPLVLRAAAVTGGVVGALSLTAACAPDGKFLSWGGPLAIGLGGVCMACLGTLFLPASSMVAVGLQSVVTYGGLVIFGGFMLYDTQKIIRKAETYPLYAAVPYDPINASIGIYMDTINIFIRILTIMASSNSRRNCWTLNTDSCGTPLSEKEECFFQLAAKHFNGSLVAETTGRVAVGGAALFGVGALCYRLGLSNKTGAMVWPQALHDYGKSPYSYFGGSLAVTAVSAYITSQSRAVVTLKRANPWLVVGGGIIATIGSSILCMSLPHESGLNAKHIAWVGHSALVGTFIAPFMSLRGPLVLRAAAVTGGVVGALSLTGACAPDGTLFLPMRSVVAVGLQVLVTHGGLLIFGGFMFHKKHKIISNTEPDLEYHPTPYNPFSDDPIY</sequence>
<evidence type="ECO:0000256" key="4">
    <source>
        <dbReference type="ARBA" id="ARBA00023136"/>
    </source>
</evidence>
<dbReference type="EMBL" id="RCHS01002141">
    <property type="protein sequence ID" value="RMX49439.1"/>
    <property type="molecule type" value="Genomic_DNA"/>
</dbReference>
<dbReference type="Proteomes" id="UP000275408">
    <property type="component" value="Unassembled WGS sequence"/>
</dbReference>
<evidence type="ECO:0000313" key="7">
    <source>
        <dbReference type="Proteomes" id="UP000275408"/>
    </source>
</evidence>
<comment type="caution">
    <text evidence="6">The sequence shown here is derived from an EMBL/GenBank/DDBJ whole genome shotgun (WGS) entry which is preliminary data.</text>
</comment>